<dbReference type="InterPro" id="IPR052514">
    <property type="entry name" value="SAM-dependent_MTase"/>
</dbReference>
<reference evidence="2 3" key="1">
    <citation type="submission" date="2012-08" db="EMBL/GenBank/DDBJ databases">
        <title>Oryza genome evolution.</title>
        <authorList>
            <person name="Wing R.A."/>
        </authorList>
    </citation>
    <scope>NUCLEOTIDE SEQUENCE</scope>
</reference>
<dbReference type="InterPro" id="IPR006342">
    <property type="entry name" value="FkbM_mtfrase"/>
</dbReference>
<dbReference type="PANTHER" id="PTHR34203:SF13">
    <property type="entry name" value="EXPRESSED PROTEIN"/>
    <property type="match status" value="1"/>
</dbReference>
<feature type="domain" description="Methyltransferase FkbM" evidence="1">
    <location>
        <begin position="157"/>
        <end position="324"/>
    </location>
</feature>
<evidence type="ECO:0000259" key="1">
    <source>
        <dbReference type="Pfam" id="PF05050"/>
    </source>
</evidence>
<proteinExistence type="predicted"/>
<dbReference type="eggNOG" id="ENOG502QUD5">
    <property type="taxonomic scope" value="Eukaryota"/>
</dbReference>
<accession>A0A0D9VVR4</accession>
<dbReference type="AlphaFoldDB" id="A0A0D9VVR4"/>
<keyword evidence="3" id="KW-1185">Reference proteome</keyword>
<dbReference type="EnsemblPlants" id="LPERR03G19750.2">
    <property type="protein sequence ID" value="LPERR03G19750.2"/>
    <property type="gene ID" value="LPERR03G19750"/>
</dbReference>
<evidence type="ECO:0000313" key="3">
    <source>
        <dbReference type="Proteomes" id="UP000032180"/>
    </source>
</evidence>
<sequence length="339" mass="36506">MPVPAAASWRRHAAAASSTSRILLLLVPVLLLLLFVLSRAPDLTLSPTATTAASSRRLPTSISTGSTCLTIPRARTRSPPPASPVIASLVEGVPRPFFYSLADMGALPDRPHKNIARLLKGKHFRKPDISETIQQLLLAGKEGVAAGSGFPGAVVVDVGANVGMASFAAAVMGFRVVAFEPVLENLQRICDGVYLNRVQDRVVVYHAAASDRVGNITMHKVIGRLDNSAISATGAKLAFKSNEEIAVEVATIPLDEVILDADHVLMIKIDVQGWEYHVLRGATKLLSRRKGDAPYLIYEEDERLLQASNSSAQEIRAFLSSFGYNHCTRHGTDAHCTKD</sequence>
<dbReference type="SUPFAM" id="SSF53335">
    <property type="entry name" value="S-adenosyl-L-methionine-dependent methyltransferases"/>
    <property type="match status" value="1"/>
</dbReference>
<dbReference type="STRING" id="77586.A0A0D9VVR4"/>
<name>A0A0D9VVR4_9ORYZ</name>
<dbReference type="Pfam" id="PF05050">
    <property type="entry name" value="Methyltransf_21"/>
    <property type="match status" value="1"/>
</dbReference>
<reference evidence="2" key="3">
    <citation type="submission" date="2015-04" db="UniProtKB">
        <authorList>
            <consortium name="EnsemblPlants"/>
        </authorList>
    </citation>
    <scope>IDENTIFICATION</scope>
</reference>
<dbReference type="InterPro" id="IPR029063">
    <property type="entry name" value="SAM-dependent_MTases_sf"/>
</dbReference>
<dbReference type="Gramene" id="LPERR03G19750.2">
    <property type="protein sequence ID" value="LPERR03G19750.2"/>
    <property type="gene ID" value="LPERR03G19750"/>
</dbReference>
<evidence type="ECO:0000313" key="2">
    <source>
        <dbReference type="EnsemblPlants" id="LPERR03G19750.2"/>
    </source>
</evidence>
<protein>
    <recommendedName>
        <fullName evidence="1">Methyltransferase FkbM domain-containing protein</fullName>
    </recommendedName>
</protein>
<reference evidence="3" key="2">
    <citation type="submission" date="2013-12" db="EMBL/GenBank/DDBJ databases">
        <authorList>
            <person name="Yu Y."/>
            <person name="Lee S."/>
            <person name="de Baynast K."/>
            <person name="Wissotski M."/>
            <person name="Liu L."/>
            <person name="Talag J."/>
            <person name="Goicoechea J."/>
            <person name="Angelova A."/>
            <person name="Jetty R."/>
            <person name="Kudrna D."/>
            <person name="Golser W."/>
            <person name="Rivera L."/>
            <person name="Zhang J."/>
            <person name="Wing R."/>
        </authorList>
    </citation>
    <scope>NUCLEOTIDE SEQUENCE</scope>
</reference>
<dbReference type="Gene3D" id="3.40.50.150">
    <property type="entry name" value="Vaccinia Virus protein VP39"/>
    <property type="match status" value="1"/>
</dbReference>
<dbReference type="NCBIfam" id="TIGR01444">
    <property type="entry name" value="fkbM_fam"/>
    <property type="match status" value="1"/>
</dbReference>
<dbReference type="Proteomes" id="UP000032180">
    <property type="component" value="Chromosome 3"/>
</dbReference>
<organism evidence="2 3">
    <name type="scientific">Leersia perrieri</name>
    <dbReference type="NCBI Taxonomy" id="77586"/>
    <lineage>
        <taxon>Eukaryota</taxon>
        <taxon>Viridiplantae</taxon>
        <taxon>Streptophyta</taxon>
        <taxon>Embryophyta</taxon>
        <taxon>Tracheophyta</taxon>
        <taxon>Spermatophyta</taxon>
        <taxon>Magnoliopsida</taxon>
        <taxon>Liliopsida</taxon>
        <taxon>Poales</taxon>
        <taxon>Poaceae</taxon>
        <taxon>BOP clade</taxon>
        <taxon>Oryzoideae</taxon>
        <taxon>Oryzeae</taxon>
        <taxon>Oryzinae</taxon>
        <taxon>Leersia</taxon>
    </lineage>
</organism>
<dbReference type="HOGENOM" id="CLU_050609_0_0_1"/>
<dbReference type="PANTHER" id="PTHR34203">
    <property type="entry name" value="METHYLTRANSFERASE, FKBM FAMILY PROTEIN"/>
    <property type="match status" value="1"/>
</dbReference>